<keyword evidence="2" id="KW-1185">Reference proteome</keyword>
<sequence length="457" mass="51010">MVNRVGKWARGLRQRFQSYDGSNGNAEATKPLELLERPPPELPYLNGSAGASRTSLTDKLADNASSSGMARSFLFTCLPAEIRRQILMEAFGGRTVHMDLRIGSLMKPMAERAPITFSPNKLPHGGLGAELGSIPLFSEEALLAAVDARILDSEERKKHPLWQWWSCVCHRTMPDPGHVAPLTEDECCKGRSMYCFMYPGTKPGKCLLGCMGWLLTCRQAYAEGIDVLYGTNTIFIGRKKLLDALLPTERPTENDTPRHILPMAHLARLRKLAVVWNWSLGLGVGEYRLNEVRRQQHHENERGRMGRQLARLADPAMFPRLQHITFGFGDTLYQWPAEPDGRIDEIEDVLLRPFGEMVAAFRASGRKVNTVVELPKNVFEPLYANSERTGGIIGEPLSYSIQRFWWAFEKEEDEVETKGEGVGGVGGVGFWVQTGIKSHIRHNPNGNPYILGVASAS</sequence>
<comment type="caution">
    <text evidence="1">The sequence shown here is derived from an EMBL/GenBank/DDBJ whole genome shotgun (WGS) entry which is preliminary data.</text>
</comment>
<gene>
    <name evidence="1" type="ORF">SEUCBS140593_001685</name>
</gene>
<evidence type="ECO:0000313" key="1">
    <source>
        <dbReference type="EMBL" id="CAK7212963.1"/>
    </source>
</evidence>
<protein>
    <submittedName>
        <fullName evidence="1">Uncharacterized protein</fullName>
    </submittedName>
</protein>
<dbReference type="PANTHER" id="PTHR38790">
    <property type="entry name" value="2EXR DOMAIN-CONTAINING PROTEIN-RELATED"/>
    <property type="match status" value="1"/>
</dbReference>
<proteinExistence type="predicted"/>
<accession>A0ABP0B0D3</accession>
<dbReference type="Proteomes" id="UP001642482">
    <property type="component" value="Unassembled WGS sequence"/>
</dbReference>
<evidence type="ECO:0000313" key="2">
    <source>
        <dbReference type="Proteomes" id="UP001642482"/>
    </source>
</evidence>
<reference evidence="1 2" key="1">
    <citation type="submission" date="2024-01" db="EMBL/GenBank/DDBJ databases">
        <authorList>
            <person name="Allen C."/>
            <person name="Tagirdzhanova G."/>
        </authorList>
    </citation>
    <scope>NUCLEOTIDE SEQUENCE [LARGE SCALE GENOMIC DNA]</scope>
</reference>
<dbReference type="EMBL" id="CAWUHD010000010">
    <property type="protein sequence ID" value="CAK7212963.1"/>
    <property type="molecule type" value="Genomic_DNA"/>
</dbReference>
<name>A0ABP0B0D3_9PEZI</name>
<organism evidence="1 2">
    <name type="scientific">Sporothrix eucalyptigena</name>
    <dbReference type="NCBI Taxonomy" id="1812306"/>
    <lineage>
        <taxon>Eukaryota</taxon>
        <taxon>Fungi</taxon>
        <taxon>Dikarya</taxon>
        <taxon>Ascomycota</taxon>
        <taxon>Pezizomycotina</taxon>
        <taxon>Sordariomycetes</taxon>
        <taxon>Sordariomycetidae</taxon>
        <taxon>Ophiostomatales</taxon>
        <taxon>Ophiostomataceae</taxon>
        <taxon>Sporothrix</taxon>
    </lineage>
</organism>